<keyword evidence="3" id="KW-0238">DNA-binding</keyword>
<evidence type="ECO:0000256" key="1">
    <source>
        <dbReference type="ARBA" id="ARBA00009437"/>
    </source>
</evidence>
<dbReference type="Proteomes" id="UP001589718">
    <property type="component" value="Unassembled WGS sequence"/>
</dbReference>
<dbReference type="InterPro" id="IPR005119">
    <property type="entry name" value="LysR_subst-bd"/>
</dbReference>
<dbReference type="SUPFAM" id="SSF53850">
    <property type="entry name" value="Periplasmic binding protein-like II"/>
    <property type="match status" value="1"/>
</dbReference>
<dbReference type="PRINTS" id="PR00039">
    <property type="entry name" value="HTHLYSR"/>
</dbReference>
<comment type="similarity">
    <text evidence="1">Belongs to the LysR transcriptional regulatory family.</text>
</comment>
<gene>
    <name evidence="6" type="ORF">ACFFTU_07730</name>
</gene>
<dbReference type="EMBL" id="JBHMCR010000004">
    <property type="protein sequence ID" value="MFB9519830.1"/>
    <property type="molecule type" value="Genomic_DNA"/>
</dbReference>
<dbReference type="CDD" id="cd08414">
    <property type="entry name" value="PBP2_LTTR_aromatics_like"/>
    <property type="match status" value="1"/>
</dbReference>
<dbReference type="Gene3D" id="3.40.190.10">
    <property type="entry name" value="Periplasmic binding protein-like II"/>
    <property type="match status" value="2"/>
</dbReference>
<dbReference type="PANTHER" id="PTHR30346:SF0">
    <property type="entry name" value="HCA OPERON TRANSCRIPTIONAL ACTIVATOR HCAR"/>
    <property type="match status" value="1"/>
</dbReference>
<evidence type="ECO:0000313" key="7">
    <source>
        <dbReference type="Proteomes" id="UP001589718"/>
    </source>
</evidence>
<dbReference type="RefSeq" id="WP_345221629.1">
    <property type="nucleotide sequence ID" value="NZ_BAAAXE010000013.1"/>
</dbReference>
<proteinExistence type="inferred from homology"/>
<dbReference type="InterPro" id="IPR036390">
    <property type="entry name" value="WH_DNA-bd_sf"/>
</dbReference>
<keyword evidence="7" id="KW-1185">Reference proteome</keyword>
<sequence length="306" mass="32366">MDVHTRDLRYFLAVATERDLSRAAASLCVSPPTLSRQLRQLEQALGAALFVRDPHEVRLTEAGEALLPHARMTCSTWELGTVALSALRTATAGVLTVGLSAGPGHEGLLPAIRSRFTEAHPEATPVLREAGWGDPAAGLADGGSDVAFVWLPLPEPSRYAHLVLAEEPRLVVLPAGHRLAGRPWADFADLLDEPFLALPDAAGPLRDYWLATDARGGLPARVGAVVSGPDETYEAVAAGRGVVLVASGSAEALLRGGVVAVPVRGVTPSRYALAWRRDDIRPLVRAWARAAQHVTRAHAPGGSPHP</sequence>
<dbReference type="InterPro" id="IPR036388">
    <property type="entry name" value="WH-like_DNA-bd_sf"/>
</dbReference>
<keyword evidence="2" id="KW-0805">Transcription regulation</keyword>
<keyword evidence="4" id="KW-0804">Transcription</keyword>
<comment type="caution">
    <text evidence="6">The sequence shown here is derived from an EMBL/GenBank/DDBJ whole genome shotgun (WGS) entry which is preliminary data.</text>
</comment>
<evidence type="ECO:0000256" key="2">
    <source>
        <dbReference type="ARBA" id="ARBA00023015"/>
    </source>
</evidence>
<name>A0ABV5P9F9_STRCM</name>
<dbReference type="Pfam" id="PF00126">
    <property type="entry name" value="HTH_1"/>
    <property type="match status" value="1"/>
</dbReference>
<dbReference type="Pfam" id="PF03466">
    <property type="entry name" value="LysR_substrate"/>
    <property type="match status" value="1"/>
</dbReference>
<evidence type="ECO:0000256" key="3">
    <source>
        <dbReference type="ARBA" id="ARBA00023125"/>
    </source>
</evidence>
<organism evidence="6 7">
    <name type="scientific">Streptomyces cremeus</name>
    <dbReference type="NCBI Taxonomy" id="66881"/>
    <lineage>
        <taxon>Bacteria</taxon>
        <taxon>Bacillati</taxon>
        <taxon>Actinomycetota</taxon>
        <taxon>Actinomycetes</taxon>
        <taxon>Kitasatosporales</taxon>
        <taxon>Streptomycetaceae</taxon>
        <taxon>Streptomyces</taxon>
    </lineage>
</organism>
<dbReference type="Gene3D" id="1.10.10.10">
    <property type="entry name" value="Winged helix-like DNA-binding domain superfamily/Winged helix DNA-binding domain"/>
    <property type="match status" value="1"/>
</dbReference>
<dbReference type="SUPFAM" id="SSF46785">
    <property type="entry name" value="Winged helix' DNA-binding domain"/>
    <property type="match status" value="1"/>
</dbReference>
<dbReference type="InterPro" id="IPR000847">
    <property type="entry name" value="LysR_HTH_N"/>
</dbReference>
<evidence type="ECO:0000313" key="6">
    <source>
        <dbReference type="EMBL" id="MFB9519830.1"/>
    </source>
</evidence>
<reference evidence="6 7" key="1">
    <citation type="submission" date="2024-09" db="EMBL/GenBank/DDBJ databases">
        <authorList>
            <person name="Sun Q."/>
            <person name="Mori K."/>
        </authorList>
    </citation>
    <scope>NUCLEOTIDE SEQUENCE [LARGE SCALE GENOMIC DNA]</scope>
    <source>
        <strain evidence="6 7">JCM 4362</strain>
    </source>
</reference>
<evidence type="ECO:0000259" key="5">
    <source>
        <dbReference type="PROSITE" id="PS50931"/>
    </source>
</evidence>
<feature type="domain" description="HTH lysR-type" evidence="5">
    <location>
        <begin position="1"/>
        <end position="60"/>
    </location>
</feature>
<evidence type="ECO:0000256" key="4">
    <source>
        <dbReference type="ARBA" id="ARBA00023163"/>
    </source>
</evidence>
<dbReference type="PROSITE" id="PS50931">
    <property type="entry name" value="HTH_LYSR"/>
    <property type="match status" value="1"/>
</dbReference>
<accession>A0ABV5P9F9</accession>
<protein>
    <submittedName>
        <fullName evidence="6">LysR family transcriptional regulator</fullName>
    </submittedName>
</protein>
<dbReference type="PANTHER" id="PTHR30346">
    <property type="entry name" value="TRANSCRIPTIONAL DUAL REGULATOR HCAR-RELATED"/>
    <property type="match status" value="1"/>
</dbReference>